<dbReference type="PRINTS" id="PR00722">
    <property type="entry name" value="CHYMOTRYPSIN"/>
</dbReference>
<dbReference type="Pfam" id="PF00089">
    <property type="entry name" value="Trypsin"/>
    <property type="match status" value="1"/>
</dbReference>
<feature type="signal peptide" evidence="2">
    <location>
        <begin position="1"/>
        <end position="28"/>
    </location>
</feature>
<dbReference type="InterPro" id="IPR043504">
    <property type="entry name" value="Peptidase_S1_PA_chymotrypsin"/>
</dbReference>
<comment type="caution">
    <text evidence="4">The sequence shown here is derived from an EMBL/GenBank/DDBJ whole genome shotgun (WGS) entry which is preliminary data.</text>
</comment>
<dbReference type="Proteomes" id="UP000286716">
    <property type="component" value="Unassembled WGS sequence"/>
</dbReference>
<dbReference type="OrthoDB" id="9815928at2"/>
<dbReference type="PANTHER" id="PTHR46580:SF2">
    <property type="entry name" value="MAM DOMAIN-CONTAINING PROTEIN"/>
    <property type="match status" value="1"/>
</dbReference>
<dbReference type="InterPro" id="IPR001314">
    <property type="entry name" value="Peptidase_S1A"/>
</dbReference>
<evidence type="ECO:0000256" key="1">
    <source>
        <dbReference type="ARBA" id="ARBA00022729"/>
    </source>
</evidence>
<feature type="chain" id="PRO_5019206562" description="Peptidase S1 domain-containing protein" evidence="2">
    <location>
        <begin position="29"/>
        <end position="640"/>
    </location>
</feature>
<evidence type="ECO:0000256" key="2">
    <source>
        <dbReference type="SAM" id="SignalP"/>
    </source>
</evidence>
<dbReference type="InterPro" id="IPR001254">
    <property type="entry name" value="Trypsin_dom"/>
</dbReference>
<name>A0A428WX54_AMYBA</name>
<dbReference type="InterPro" id="IPR028994">
    <property type="entry name" value="Integrin_alpha_N"/>
</dbReference>
<dbReference type="SMART" id="SM00020">
    <property type="entry name" value="Tryp_SPc"/>
    <property type="match status" value="1"/>
</dbReference>
<evidence type="ECO:0000313" key="5">
    <source>
        <dbReference type="Proteomes" id="UP000286716"/>
    </source>
</evidence>
<dbReference type="Gene3D" id="2.40.128.340">
    <property type="match status" value="3"/>
</dbReference>
<dbReference type="EMBL" id="QHHU01000009">
    <property type="protein sequence ID" value="RSM47648.1"/>
    <property type="molecule type" value="Genomic_DNA"/>
</dbReference>
<organism evidence="4 5">
    <name type="scientific">Amycolatopsis balhimycina DSM 5908</name>
    <dbReference type="NCBI Taxonomy" id="1081091"/>
    <lineage>
        <taxon>Bacteria</taxon>
        <taxon>Bacillati</taxon>
        <taxon>Actinomycetota</taxon>
        <taxon>Actinomycetes</taxon>
        <taxon>Pseudonocardiales</taxon>
        <taxon>Pseudonocardiaceae</taxon>
        <taxon>Amycolatopsis</taxon>
    </lineage>
</organism>
<dbReference type="InterPro" id="IPR013517">
    <property type="entry name" value="FG-GAP"/>
</dbReference>
<dbReference type="AlphaFoldDB" id="A0A428WX54"/>
<reference evidence="4 5" key="1">
    <citation type="submission" date="2018-05" db="EMBL/GenBank/DDBJ databases">
        <title>Evolution of GPA BGCs.</title>
        <authorList>
            <person name="Waglechner N."/>
            <person name="Wright G.D."/>
        </authorList>
    </citation>
    <scope>NUCLEOTIDE SEQUENCE [LARGE SCALE GENOMIC DNA]</scope>
    <source>
        <strain evidence="4 5">DSM 5908</strain>
    </source>
</reference>
<dbReference type="InterPro" id="IPR009003">
    <property type="entry name" value="Peptidase_S1_PA"/>
</dbReference>
<dbReference type="PANTHER" id="PTHR46580">
    <property type="entry name" value="SENSOR KINASE-RELATED"/>
    <property type="match status" value="1"/>
</dbReference>
<dbReference type="RefSeq" id="WP_125591469.1">
    <property type="nucleotide sequence ID" value="NZ_QHHU01000009.1"/>
</dbReference>
<keyword evidence="5" id="KW-1185">Reference proteome</keyword>
<dbReference type="GO" id="GO:0004252">
    <property type="term" value="F:serine-type endopeptidase activity"/>
    <property type="evidence" value="ECO:0007669"/>
    <property type="project" value="InterPro"/>
</dbReference>
<dbReference type="Gene3D" id="2.40.10.10">
    <property type="entry name" value="Trypsin-like serine proteases"/>
    <property type="match status" value="1"/>
</dbReference>
<gene>
    <name evidence="4" type="ORF">DMA12_08370</name>
</gene>
<evidence type="ECO:0000259" key="3">
    <source>
        <dbReference type="PROSITE" id="PS50240"/>
    </source>
</evidence>
<dbReference type="SUPFAM" id="SSF69318">
    <property type="entry name" value="Integrin alpha N-terminal domain"/>
    <property type="match status" value="1"/>
</dbReference>
<keyword evidence="1 2" id="KW-0732">Signal</keyword>
<proteinExistence type="predicted"/>
<sequence>MIQRTRRAAALAAAMLIGGLVTTVPAHAVSGGTTGTSGFAAKITADGRACSGALVEPTLVLTAASCFPENPQGGVPAKPTTVTVGRADLATTAGHVAKVVNVITRTDRDVALARLDSTITDVTPLPLSTAAGTPGVSESLSLAGWGRTADEWVPNQVHAATFTPSANTATTLSLTGANGADACQGDAGAPIVRQNGTVAAVVTTSWQHGCLAEAETRQGTTGARVDDLSGWIRSQAIIGTAKAVGHGVTLSWTPLAASDDATYSIYASFTGPATNSAAQLIGTTKATTFLHSATARKTWSYLVVASAGAASPQFTATTGARSLTDFTGDGKGDIATFVRGTDGHVYVAASDGSKFVGNSVSWHDRFSIGAEIPLSGDFNGDGKADVATFSRGSAADVYVALSDGTKFDGNGVLWDDYFAANSEIPAIGDFNGDGKDDIATFTLGTTGDVYVALSDGTKFGASSVWHGDFGFNAELPYIGDFNGDGKDDIAVFTRGTGGDVYVALSDGTKFVGNSVKWHDNFAFNDEIPAIGDFNGDGKDDIATFTRGTTSDVYVATSDGTKFVGNSVKWHDHFASNSEIPAIGDFTGDGKDDIATFTRGTTSDVYVATSDGTKFVGDSLKWHDAFAYNSEVPAPRAITVL</sequence>
<dbReference type="SUPFAM" id="SSF50494">
    <property type="entry name" value="Trypsin-like serine proteases"/>
    <property type="match status" value="1"/>
</dbReference>
<dbReference type="PROSITE" id="PS50240">
    <property type="entry name" value="TRYPSIN_DOM"/>
    <property type="match status" value="1"/>
</dbReference>
<dbReference type="GO" id="GO:0006508">
    <property type="term" value="P:proteolysis"/>
    <property type="evidence" value="ECO:0007669"/>
    <property type="project" value="InterPro"/>
</dbReference>
<protein>
    <recommendedName>
        <fullName evidence="3">Peptidase S1 domain-containing protein</fullName>
    </recommendedName>
</protein>
<evidence type="ECO:0000313" key="4">
    <source>
        <dbReference type="EMBL" id="RSM47648.1"/>
    </source>
</evidence>
<feature type="domain" description="Peptidase S1" evidence="3">
    <location>
        <begin position="16"/>
        <end position="237"/>
    </location>
</feature>
<dbReference type="Pfam" id="PF13517">
    <property type="entry name" value="FG-GAP_3"/>
    <property type="match status" value="2"/>
</dbReference>
<accession>A0A428WX54</accession>